<evidence type="ECO:0000256" key="4">
    <source>
        <dbReference type="ARBA" id="ARBA00022801"/>
    </source>
</evidence>
<reference evidence="7" key="1">
    <citation type="submission" date="2020-02" db="EMBL/GenBank/DDBJ databases">
        <authorList>
            <person name="Meier V. D."/>
        </authorList>
    </citation>
    <scope>NUCLEOTIDE SEQUENCE</scope>
    <source>
        <strain evidence="7">AVDCRST_MAG90</strain>
    </source>
</reference>
<keyword evidence="1 5" id="KW-1277">Toxin-antitoxin system</keyword>
<feature type="domain" description="PIN" evidence="6">
    <location>
        <begin position="2"/>
        <end position="125"/>
    </location>
</feature>
<dbReference type="InterPro" id="IPR022907">
    <property type="entry name" value="VapC_family"/>
</dbReference>
<feature type="binding site" evidence="5">
    <location>
        <position position="5"/>
    </location>
    <ligand>
        <name>Mg(2+)</name>
        <dbReference type="ChEBI" id="CHEBI:18420"/>
    </ligand>
</feature>
<gene>
    <name evidence="5" type="primary">vapC</name>
    <name evidence="7" type="ORF">AVDCRST_MAG90-789</name>
</gene>
<dbReference type="EMBL" id="CADCUC010000140">
    <property type="protein sequence ID" value="CAA9315784.1"/>
    <property type="molecule type" value="Genomic_DNA"/>
</dbReference>
<keyword evidence="3 5" id="KW-0479">Metal-binding</keyword>
<dbReference type="EC" id="3.1.-.-" evidence="5"/>
<dbReference type="GO" id="GO:0000287">
    <property type="term" value="F:magnesium ion binding"/>
    <property type="evidence" value="ECO:0007669"/>
    <property type="project" value="UniProtKB-UniRule"/>
</dbReference>
<dbReference type="CDD" id="cd09871">
    <property type="entry name" value="PIN_MtVapC28-VapC30-like"/>
    <property type="match status" value="1"/>
</dbReference>
<dbReference type="HAMAP" id="MF_00265">
    <property type="entry name" value="VapC_Nob1"/>
    <property type="match status" value="1"/>
</dbReference>
<comment type="function">
    <text evidence="5">Toxic component of a toxin-antitoxin (TA) system. An RNase.</text>
</comment>
<dbReference type="GO" id="GO:0090729">
    <property type="term" value="F:toxin activity"/>
    <property type="evidence" value="ECO:0007669"/>
    <property type="project" value="UniProtKB-KW"/>
</dbReference>
<dbReference type="AlphaFoldDB" id="A0A6J4KWH1"/>
<feature type="binding site" evidence="5">
    <location>
        <position position="100"/>
    </location>
    <ligand>
        <name>Mg(2+)</name>
        <dbReference type="ChEBI" id="CHEBI:18420"/>
    </ligand>
</feature>
<dbReference type="Gene3D" id="3.40.50.1010">
    <property type="entry name" value="5'-nuclease"/>
    <property type="match status" value="1"/>
</dbReference>
<keyword evidence="5" id="KW-0800">Toxin</keyword>
<accession>A0A6J4KWH1</accession>
<proteinExistence type="inferred from homology"/>
<protein>
    <recommendedName>
        <fullName evidence="5">Ribonuclease VapC</fullName>
        <shortName evidence="5">RNase VapC</shortName>
        <ecNumber evidence="5">3.1.-.-</ecNumber>
    </recommendedName>
    <alternativeName>
        <fullName evidence="5">Toxin VapC</fullName>
    </alternativeName>
</protein>
<dbReference type="GO" id="GO:0004540">
    <property type="term" value="F:RNA nuclease activity"/>
    <property type="evidence" value="ECO:0007669"/>
    <property type="project" value="InterPro"/>
</dbReference>
<evidence type="ECO:0000256" key="3">
    <source>
        <dbReference type="ARBA" id="ARBA00022723"/>
    </source>
</evidence>
<dbReference type="InterPro" id="IPR002716">
    <property type="entry name" value="PIN_dom"/>
</dbReference>
<dbReference type="SUPFAM" id="SSF88723">
    <property type="entry name" value="PIN domain-like"/>
    <property type="match status" value="1"/>
</dbReference>
<keyword evidence="2 5" id="KW-0540">Nuclease</keyword>
<sequence length="131" mass="13967">MIAVDSSALVAVVLTEEEADDYARIIGRHRCLIGWPTIFETSMVLRDRAPGSGAAFLDALLARPNVTTVAFDGDLCGIARSAFDLYGRGSGHPARLNFGDCMAYAVAKRAGVGLLFKGADFLHTDLRPALP</sequence>
<dbReference type="InterPro" id="IPR029060">
    <property type="entry name" value="PIN-like_dom_sf"/>
</dbReference>
<keyword evidence="5" id="KW-0460">Magnesium</keyword>
<evidence type="ECO:0000256" key="5">
    <source>
        <dbReference type="HAMAP-Rule" id="MF_00265"/>
    </source>
</evidence>
<evidence type="ECO:0000259" key="6">
    <source>
        <dbReference type="Pfam" id="PF01850"/>
    </source>
</evidence>
<dbReference type="GO" id="GO:0016787">
    <property type="term" value="F:hydrolase activity"/>
    <property type="evidence" value="ECO:0007669"/>
    <property type="project" value="UniProtKB-KW"/>
</dbReference>
<comment type="cofactor">
    <cofactor evidence="5">
        <name>Mg(2+)</name>
        <dbReference type="ChEBI" id="CHEBI:18420"/>
    </cofactor>
</comment>
<dbReference type="Pfam" id="PF01850">
    <property type="entry name" value="PIN"/>
    <property type="match status" value="1"/>
</dbReference>
<keyword evidence="4 5" id="KW-0378">Hydrolase</keyword>
<organism evidence="7">
    <name type="scientific">uncultured Microvirga sp</name>
    <dbReference type="NCBI Taxonomy" id="412392"/>
    <lineage>
        <taxon>Bacteria</taxon>
        <taxon>Pseudomonadati</taxon>
        <taxon>Pseudomonadota</taxon>
        <taxon>Alphaproteobacteria</taxon>
        <taxon>Hyphomicrobiales</taxon>
        <taxon>Methylobacteriaceae</taxon>
        <taxon>Microvirga</taxon>
        <taxon>environmental samples</taxon>
    </lineage>
</organism>
<name>A0A6J4KWH1_9HYPH</name>
<comment type="similarity">
    <text evidence="5">Belongs to the PINc/VapC protein family.</text>
</comment>
<evidence type="ECO:0000313" key="7">
    <source>
        <dbReference type="EMBL" id="CAA9315784.1"/>
    </source>
</evidence>
<evidence type="ECO:0000256" key="1">
    <source>
        <dbReference type="ARBA" id="ARBA00022649"/>
    </source>
</evidence>
<evidence type="ECO:0000256" key="2">
    <source>
        <dbReference type="ARBA" id="ARBA00022722"/>
    </source>
</evidence>